<feature type="compositionally biased region" description="Polar residues" evidence="1">
    <location>
        <begin position="306"/>
        <end position="316"/>
    </location>
</feature>
<dbReference type="PROSITE" id="PS50011">
    <property type="entry name" value="PROTEIN_KINASE_DOM"/>
    <property type="match status" value="1"/>
</dbReference>
<proteinExistence type="predicted"/>
<feature type="domain" description="Protein kinase" evidence="2">
    <location>
        <begin position="28"/>
        <end position="291"/>
    </location>
</feature>
<evidence type="ECO:0000256" key="1">
    <source>
        <dbReference type="SAM" id="MobiDB-lite"/>
    </source>
</evidence>
<dbReference type="Pfam" id="PF00069">
    <property type="entry name" value="Pkinase"/>
    <property type="match status" value="1"/>
</dbReference>
<dbReference type="Proteomes" id="UP001470230">
    <property type="component" value="Unassembled WGS sequence"/>
</dbReference>
<evidence type="ECO:0000313" key="4">
    <source>
        <dbReference type="Proteomes" id="UP001470230"/>
    </source>
</evidence>
<sequence length="316" mass="36301">MSYVINIGPPFWDETTPLPKQNEEIGKYIVKSLINSSNSAYYYMCLDTEDNQVKVIKFIKMLEDRSVRIADEINSLSLAQDTNIIKILDFFRYNSYFCILFPYTPLLSVHQYILNEYPGGIPEKVAANMLHQMLNAIEILHENNIWNRDIKPESFLVFDPLDGSDLNNPNILLFNFEYAKIFNEGEKGTDFIGTPDFMAPEVINKIPYDDSIDIWSLGVSLFMMLTNKLPFPEYRTDQQEYLKKVSKGDLNYDILTEKGISQPAIDLIKSMCQLDPRQRITANDALNNSWVLQSLDGSSDEKKTPVESSDYSSQAF</sequence>
<accession>A0ABR2H9Y0</accession>
<dbReference type="Gene3D" id="1.10.510.10">
    <property type="entry name" value="Transferase(Phosphotransferase) domain 1"/>
    <property type="match status" value="1"/>
</dbReference>
<gene>
    <name evidence="3" type="ORF">M9Y10_025224</name>
</gene>
<dbReference type="EMBL" id="JAPFFF010000036">
    <property type="protein sequence ID" value="KAK8843036.1"/>
    <property type="molecule type" value="Genomic_DNA"/>
</dbReference>
<evidence type="ECO:0000259" key="2">
    <source>
        <dbReference type="PROSITE" id="PS50011"/>
    </source>
</evidence>
<comment type="caution">
    <text evidence="3">The sequence shown here is derived from an EMBL/GenBank/DDBJ whole genome shotgun (WGS) entry which is preliminary data.</text>
</comment>
<dbReference type="InterPro" id="IPR011009">
    <property type="entry name" value="Kinase-like_dom_sf"/>
</dbReference>
<dbReference type="SMART" id="SM00220">
    <property type="entry name" value="S_TKc"/>
    <property type="match status" value="1"/>
</dbReference>
<dbReference type="PANTHER" id="PTHR44167:SF24">
    <property type="entry name" value="SERINE_THREONINE-PROTEIN KINASE CHK2"/>
    <property type="match status" value="1"/>
</dbReference>
<dbReference type="SUPFAM" id="SSF56112">
    <property type="entry name" value="Protein kinase-like (PK-like)"/>
    <property type="match status" value="1"/>
</dbReference>
<feature type="region of interest" description="Disordered" evidence="1">
    <location>
        <begin position="296"/>
        <end position="316"/>
    </location>
</feature>
<evidence type="ECO:0000313" key="3">
    <source>
        <dbReference type="EMBL" id="KAK8843036.1"/>
    </source>
</evidence>
<dbReference type="InterPro" id="IPR000719">
    <property type="entry name" value="Prot_kinase_dom"/>
</dbReference>
<reference evidence="3 4" key="1">
    <citation type="submission" date="2024-04" db="EMBL/GenBank/DDBJ databases">
        <title>Tritrichomonas musculus Genome.</title>
        <authorList>
            <person name="Alves-Ferreira E."/>
            <person name="Grigg M."/>
            <person name="Lorenzi H."/>
            <person name="Galac M."/>
        </authorList>
    </citation>
    <scope>NUCLEOTIDE SEQUENCE [LARGE SCALE GENOMIC DNA]</scope>
    <source>
        <strain evidence="3 4">EAF2021</strain>
    </source>
</reference>
<dbReference type="Gene3D" id="3.30.200.20">
    <property type="entry name" value="Phosphorylase Kinase, domain 1"/>
    <property type="match status" value="1"/>
</dbReference>
<dbReference type="PANTHER" id="PTHR44167">
    <property type="entry name" value="OVARIAN-SPECIFIC SERINE/THREONINE-PROTEIN KINASE LOK-RELATED"/>
    <property type="match status" value="1"/>
</dbReference>
<name>A0ABR2H9Y0_9EUKA</name>
<keyword evidence="4" id="KW-1185">Reference proteome</keyword>
<protein>
    <recommendedName>
        <fullName evidence="2">Protein kinase domain-containing protein</fullName>
    </recommendedName>
</protein>
<organism evidence="3 4">
    <name type="scientific">Tritrichomonas musculus</name>
    <dbReference type="NCBI Taxonomy" id="1915356"/>
    <lineage>
        <taxon>Eukaryota</taxon>
        <taxon>Metamonada</taxon>
        <taxon>Parabasalia</taxon>
        <taxon>Tritrichomonadida</taxon>
        <taxon>Tritrichomonadidae</taxon>
        <taxon>Tritrichomonas</taxon>
    </lineage>
</organism>